<dbReference type="GO" id="GO:0003964">
    <property type="term" value="F:RNA-directed DNA polymerase activity"/>
    <property type="evidence" value="ECO:0007669"/>
    <property type="project" value="UniProtKB-KW"/>
</dbReference>
<keyword evidence="1" id="KW-0695">RNA-directed DNA polymerase</keyword>
<protein>
    <submittedName>
        <fullName evidence="1">RNA-directed DNA polymerase-like protein</fullName>
    </submittedName>
</protein>
<dbReference type="PANTHER" id="PTHR37984">
    <property type="entry name" value="PROTEIN CBG26694"/>
    <property type="match status" value="1"/>
</dbReference>
<dbReference type="Proteomes" id="UP000325315">
    <property type="component" value="Unassembled WGS sequence"/>
</dbReference>
<name>A0A5B6W8D1_9ROSI</name>
<dbReference type="InterPro" id="IPR050951">
    <property type="entry name" value="Retrovirus_Pol_polyprotein"/>
</dbReference>
<keyword evidence="1" id="KW-0808">Transferase</keyword>
<keyword evidence="2" id="KW-1185">Reference proteome</keyword>
<organism evidence="1 2">
    <name type="scientific">Gossypium australe</name>
    <dbReference type="NCBI Taxonomy" id="47621"/>
    <lineage>
        <taxon>Eukaryota</taxon>
        <taxon>Viridiplantae</taxon>
        <taxon>Streptophyta</taxon>
        <taxon>Embryophyta</taxon>
        <taxon>Tracheophyta</taxon>
        <taxon>Spermatophyta</taxon>
        <taxon>Magnoliopsida</taxon>
        <taxon>eudicotyledons</taxon>
        <taxon>Gunneridae</taxon>
        <taxon>Pentapetalae</taxon>
        <taxon>rosids</taxon>
        <taxon>malvids</taxon>
        <taxon>Malvales</taxon>
        <taxon>Malvaceae</taxon>
        <taxon>Malvoideae</taxon>
        <taxon>Gossypium</taxon>
    </lineage>
</organism>
<keyword evidence="1" id="KW-0548">Nucleotidyltransferase</keyword>
<dbReference type="AlphaFoldDB" id="A0A5B6W8D1"/>
<proteinExistence type="predicted"/>
<accession>A0A5B6W8D1</accession>
<evidence type="ECO:0000313" key="1">
    <source>
        <dbReference type="EMBL" id="KAA3477563.1"/>
    </source>
</evidence>
<dbReference type="PANTHER" id="PTHR37984:SF5">
    <property type="entry name" value="PROTEIN NYNRIN-LIKE"/>
    <property type="match status" value="1"/>
</dbReference>
<comment type="caution">
    <text evidence="1">The sequence shown here is derived from an EMBL/GenBank/DDBJ whole genome shotgun (WGS) entry which is preliminary data.</text>
</comment>
<evidence type="ECO:0000313" key="2">
    <source>
        <dbReference type="Proteomes" id="UP000325315"/>
    </source>
</evidence>
<gene>
    <name evidence="1" type="ORF">EPI10_011442</name>
</gene>
<reference evidence="1" key="1">
    <citation type="submission" date="2019-08" db="EMBL/GenBank/DDBJ databases">
        <authorList>
            <person name="Liu F."/>
        </authorList>
    </citation>
    <scope>NUCLEOTIDE SEQUENCE [LARGE SCALE GENOMIC DNA]</scope>
    <source>
        <strain evidence="1">PA1801</strain>
        <tissue evidence="1">Leaf</tissue>
    </source>
</reference>
<dbReference type="InterPro" id="IPR043502">
    <property type="entry name" value="DNA/RNA_pol_sf"/>
</dbReference>
<dbReference type="OrthoDB" id="415724at2759"/>
<dbReference type="SUPFAM" id="SSF56672">
    <property type="entry name" value="DNA/RNA polymerases"/>
    <property type="match status" value="1"/>
</dbReference>
<dbReference type="EMBL" id="SMMG02000004">
    <property type="protein sequence ID" value="KAA3477563.1"/>
    <property type="molecule type" value="Genomic_DNA"/>
</dbReference>
<sequence>MSTYQKQNSKLAMDFMNEVEHAHHLRLILQTLREKQLFEKFNKCKLWLREVGFLGHVVSADDIKVDPSKISDVLDCKPPKNITEIRCFLGLARNC</sequence>
<dbReference type="Gene3D" id="3.30.70.270">
    <property type="match status" value="1"/>
</dbReference>
<dbReference type="InterPro" id="IPR043128">
    <property type="entry name" value="Rev_trsase/Diguanyl_cyclase"/>
</dbReference>